<feature type="binding site" evidence="5">
    <location>
        <position position="137"/>
    </location>
    <ligand>
        <name>ATP</name>
        <dbReference type="ChEBI" id="CHEBI:30616"/>
    </ligand>
</feature>
<keyword evidence="2 5" id="KW-0547">Nucleotide-binding</keyword>
<dbReference type="GeneID" id="25470741"/>
<evidence type="ECO:0000259" key="7">
    <source>
        <dbReference type="SMART" id="SM00387"/>
    </source>
</evidence>
<feature type="region of interest" description="Disordered" evidence="6">
    <location>
        <begin position="584"/>
        <end position="612"/>
    </location>
</feature>
<name>U6MKE7_9EIME</name>
<dbReference type="InterPro" id="IPR020568">
    <property type="entry name" value="Ribosomal_Su5_D2-typ_SF"/>
</dbReference>
<evidence type="ECO:0000256" key="1">
    <source>
        <dbReference type="ARBA" id="ARBA00008239"/>
    </source>
</evidence>
<dbReference type="GO" id="GO:0140662">
    <property type="term" value="F:ATP-dependent protein folding chaperone"/>
    <property type="evidence" value="ECO:0007669"/>
    <property type="project" value="InterPro"/>
</dbReference>
<dbReference type="OrthoDB" id="28737at2759"/>
<keyword evidence="8" id="KW-0346">Stress response</keyword>
<dbReference type="Gene3D" id="3.40.50.11260">
    <property type="match status" value="1"/>
</dbReference>
<dbReference type="SUPFAM" id="SSF110942">
    <property type="entry name" value="HSP90 C-terminal domain"/>
    <property type="match status" value="1"/>
</dbReference>
<dbReference type="FunFam" id="3.30.230.80:FF:000004">
    <property type="entry name" value="Heat shock protein 75 kDa"/>
    <property type="match status" value="1"/>
</dbReference>
<dbReference type="EMBL" id="HG722356">
    <property type="protein sequence ID" value="CDJ62115.1"/>
    <property type="molecule type" value="Genomic_DNA"/>
</dbReference>
<evidence type="ECO:0000256" key="6">
    <source>
        <dbReference type="SAM" id="MobiDB-lite"/>
    </source>
</evidence>
<dbReference type="VEuPathDB" id="ToxoDB:ENH_00005500"/>
<feature type="binding site" evidence="5">
    <location>
        <begin position="225"/>
        <end position="230"/>
    </location>
    <ligand>
        <name>ATP</name>
        <dbReference type="ChEBI" id="CHEBI:30616"/>
    </ligand>
</feature>
<dbReference type="Gene3D" id="1.20.120.790">
    <property type="entry name" value="Heat shock protein 90, C-terminal domain"/>
    <property type="match status" value="1"/>
</dbReference>
<proteinExistence type="inferred from homology"/>
<keyword evidence="3 5" id="KW-0067">ATP-binding</keyword>
<protein>
    <submittedName>
        <fullName evidence="8">Heat shock protein 90, putative</fullName>
    </submittedName>
</protein>
<dbReference type="SUPFAM" id="SSF55874">
    <property type="entry name" value="ATPase domain of HSP90 chaperone/DNA topoisomerase II/histidine kinase"/>
    <property type="match status" value="1"/>
</dbReference>
<dbReference type="InterPro" id="IPR020575">
    <property type="entry name" value="Hsp90_N"/>
</dbReference>
<dbReference type="InterPro" id="IPR036890">
    <property type="entry name" value="HATPase_C_sf"/>
</dbReference>
<feature type="binding site" evidence="5">
    <location>
        <position position="279"/>
    </location>
    <ligand>
        <name>ATP</name>
        <dbReference type="ChEBI" id="CHEBI:30616"/>
    </ligand>
</feature>
<dbReference type="Pfam" id="PF13589">
    <property type="entry name" value="HATPase_c_3"/>
    <property type="match status" value="1"/>
</dbReference>
<sequence length="775" mass="86067">MKRVQPSILQRQLLASLFSTCPRDALVATNGSRLGPLRVTRGSSRSVAAVNSILSAGATDPNMASSRMWLPVCGDLTLKEGFRRFTATASPAEATAVGAEGEEQRYPFQAETQKLLQIVTHSLYTDKEVFIRELISNASDALEKFRFLQATQQQQQQEGDQKQQQGQLRVILRVNPSEKTFVIEDNGVGMSRDELVKNLGTIARSGSLEFLKNAGAEASKDIIGQFGVGFYSSFVVSDRVEVFTRSREGGKVLRWCSDGSGTFSLSSAPADSLSSSSGTKIVCHLKQDCLEFANPHRVKECAKKFSAFVNFPVYMEENGKEVQISSQEALWLKPSPTPEEHKQFFRHLTNQSWGEPFYSIMFSADAPLSIRSVLYFPADPPNRLFQTGPLESGVSLLSRRVLVKKSATDLLPKWLWFLRGIVDCEDLPLNVSREHMQDSVLQRKLSTVIVKRILKFLNDQMKSDPEKYRQFYQKYSQNIKEGVLEDAHNGSVYKDMLLPLLRFECSSEDAGKMITFDEYLEKMPAKQKNIYYYCCSDRTTALSSPYMEQYVAKGRPVLLMTADIDEFLVMNLSEYKEKRLVAVDSPGEDAEAETADEEDEKTAKEKEAKPKLVGEQQTELATFVKETLASRVTAVKFSDRLLSSPAVVSGFLSSTLRRMMKATLQGAPEAQLNLASLPATLELNPSHELITSLYHLRTSNPDVAKLLVEQLYDNACVAAGIMEEPKTMVGRLNKLLSLTAQYAYHHAGGASQPASPSGEAAAKAEKAETSETAKA</sequence>
<evidence type="ECO:0000256" key="2">
    <source>
        <dbReference type="ARBA" id="ARBA00022741"/>
    </source>
</evidence>
<evidence type="ECO:0000256" key="5">
    <source>
        <dbReference type="PIRSR" id="PIRSR002583-1"/>
    </source>
</evidence>
<feature type="binding site" evidence="5">
    <location>
        <position position="198"/>
    </location>
    <ligand>
        <name>ATP</name>
        <dbReference type="ChEBI" id="CHEBI:30616"/>
    </ligand>
</feature>
<dbReference type="RefSeq" id="XP_013439477.1">
    <property type="nucleotide sequence ID" value="XM_013584023.1"/>
</dbReference>
<keyword evidence="9" id="KW-1185">Reference proteome</keyword>
<evidence type="ECO:0000256" key="3">
    <source>
        <dbReference type="ARBA" id="ARBA00022840"/>
    </source>
</evidence>
<dbReference type="InterPro" id="IPR003594">
    <property type="entry name" value="HATPase_dom"/>
</dbReference>
<feature type="compositionally biased region" description="Basic and acidic residues" evidence="6">
    <location>
        <begin position="762"/>
        <end position="775"/>
    </location>
</feature>
<dbReference type="GO" id="GO:0005524">
    <property type="term" value="F:ATP binding"/>
    <property type="evidence" value="ECO:0007669"/>
    <property type="project" value="UniProtKB-KW"/>
</dbReference>
<evidence type="ECO:0000313" key="9">
    <source>
        <dbReference type="Proteomes" id="UP000030754"/>
    </source>
</evidence>
<dbReference type="SMART" id="SM00387">
    <property type="entry name" value="HATPase_c"/>
    <property type="match status" value="1"/>
</dbReference>
<dbReference type="InterPro" id="IPR001404">
    <property type="entry name" value="Hsp90_fam"/>
</dbReference>
<gene>
    <name evidence="8" type="ORF">ENH_00005500</name>
</gene>
<dbReference type="NCBIfam" id="NF003555">
    <property type="entry name" value="PRK05218.1"/>
    <property type="match status" value="1"/>
</dbReference>
<organism evidence="8 9">
    <name type="scientific">Eimeria necatrix</name>
    <dbReference type="NCBI Taxonomy" id="51315"/>
    <lineage>
        <taxon>Eukaryota</taxon>
        <taxon>Sar</taxon>
        <taxon>Alveolata</taxon>
        <taxon>Apicomplexa</taxon>
        <taxon>Conoidasida</taxon>
        <taxon>Coccidia</taxon>
        <taxon>Eucoccidiorida</taxon>
        <taxon>Eimeriorina</taxon>
        <taxon>Eimeriidae</taxon>
        <taxon>Eimeria</taxon>
    </lineage>
</organism>
<dbReference type="PANTHER" id="PTHR11528">
    <property type="entry name" value="HEAT SHOCK PROTEIN 90 FAMILY MEMBER"/>
    <property type="match status" value="1"/>
</dbReference>
<evidence type="ECO:0000256" key="4">
    <source>
        <dbReference type="ARBA" id="ARBA00023186"/>
    </source>
</evidence>
<comment type="similarity">
    <text evidence="1">Belongs to the heat shock protein 90 family.</text>
</comment>
<feature type="compositionally biased region" description="Basic and acidic residues" evidence="6">
    <location>
        <begin position="601"/>
        <end position="612"/>
    </location>
</feature>
<dbReference type="GO" id="GO:0051082">
    <property type="term" value="F:unfolded protein binding"/>
    <property type="evidence" value="ECO:0007669"/>
    <property type="project" value="InterPro"/>
</dbReference>
<feature type="binding site" evidence="5">
    <location>
        <position position="190"/>
    </location>
    <ligand>
        <name>ATP</name>
        <dbReference type="ChEBI" id="CHEBI:30616"/>
    </ligand>
</feature>
<keyword evidence="4" id="KW-0143">Chaperone</keyword>
<feature type="domain" description="Histidine kinase/HSP90-like ATPase" evidence="7">
    <location>
        <begin position="126"/>
        <end position="289"/>
    </location>
</feature>
<feature type="binding site" evidence="5">
    <location>
        <position position="433"/>
    </location>
    <ligand>
        <name>ATP</name>
        <dbReference type="ChEBI" id="CHEBI:30616"/>
    </ligand>
</feature>
<evidence type="ECO:0000313" key="8">
    <source>
        <dbReference type="EMBL" id="CDJ62115.1"/>
    </source>
</evidence>
<dbReference type="PRINTS" id="PR00775">
    <property type="entry name" value="HEATSHOCK90"/>
</dbReference>
<feature type="region of interest" description="Disordered" evidence="6">
    <location>
        <begin position="748"/>
        <end position="775"/>
    </location>
</feature>
<dbReference type="InterPro" id="IPR037196">
    <property type="entry name" value="HSP90_C"/>
</dbReference>
<feature type="compositionally biased region" description="Acidic residues" evidence="6">
    <location>
        <begin position="586"/>
        <end position="600"/>
    </location>
</feature>
<dbReference type="AlphaFoldDB" id="U6MKE7"/>
<dbReference type="Gene3D" id="3.30.230.80">
    <property type="match status" value="1"/>
</dbReference>
<dbReference type="Gene3D" id="3.30.565.10">
    <property type="entry name" value="Histidine kinase-like ATPase, C-terminal domain"/>
    <property type="match status" value="1"/>
</dbReference>
<dbReference type="SUPFAM" id="SSF54211">
    <property type="entry name" value="Ribosomal protein S5 domain 2-like"/>
    <property type="match status" value="1"/>
</dbReference>
<reference evidence="8" key="1">
    <citation type="submission" date="2013-10" db="EMBL/GenBank/DDBJ databases">
        <title>Genomic analysis of the causative agents of coccidiosis in chickens.</title>
        <authorList>
            <person name="Reid A.J."/>
            <person name="Blake D."/>
            <person name="Billington K."/>
            <person name="Browne H."/>
            <person name="Dunn M."/>
            <person name="Hung S."/>
            <person name="Kawahara F."/>
            <person name="Miranda-Saavedra D."/>
            <person name="Mourier T."/>
            <person name="Nagra H."/>
            <person name="Otto T.D."/>
            <person name="Rawlings N."/>
            <person name="Sanchez A."/>
            <person name="Sanders M."/>
            <person name="Subramaniam C."/>
            <person name="Tay Y."/>
            <person name="Dear P."/>
            <person name="Doerig C."/>
            <person name="Gruber A."/>
            <person name="Parkinson J."/>
            <person name="Shirley M."/>
            <person name="Wan K.L."/>
            <person name="Berriman M."/>
            <person name="Tomley F."/>
            <person name="Pain A."/>
        </authorList>
    </citation>
    <scope>NUCLEOTIDE SEQUENCE [LARGE SCALE GENOMIC DNA]</scope>
    <source>
        <strain evidence="8">Houghton</strain>
    </source>
</reference>
<dbReference type="GO" id="GO:0016887">
    <property type="term" value="F:ATP hydrolysis activity"/>
    <property type="evidence" value="ECO:0007669"/>
    <property type="project" value="InterPro"/>
</dbReference>
<dbReference type="HAMAP" id="MF_00505">
    <property type="entry name" value="HSP90"/>
    <property type="match status" value="1"/>
</dbReference>
<feature type="binding site" evidence="5">
    <location>
        <begin position="205"/>
        <end position="206"/>
    </location>
    <ligand>
        <name>ATP</name>
        <dbReference type="ChEBI" id="CHEBI:30616"/>
    </ligand>
</feature>
<reference evidence="8" key="2">
    <citation type="submission" date="2013-10" db="EMBL/GenBank/DDBJ databases">
        <authorList>
            <person name="Aslett M."/>
        </authorList>
    </citation>
    <scope>NUCLEOTIDE SEQUENCE [LARGE SCALE GENOMIC DNA]</scope>
    <source>
        <strain evidence="8">Houghton</strain>
    </source>
</reference>
<feature type="binding site" evidence="5">
    <location>
        <position position="185"/>
    </location>
    <ligand>
        <name>ATP</name>
        <dbReference type="ChEBI" id="CHEBI:30616"/>
    </ligand>
</feature>
<dbReference type="PIRSF" id="PIRSF002583">
    <property type="entry name" value="Hsp90"/>
    <property type="match status" value="1"/>
</dbReference>
<dbReference type="CDD" id="cd16927">
    <property type="entry name" value="HATPase_Hsp90-like"/>
    <property type="match status" value="1"/>
</dbReference>
<feature type="binding site" evidence="5">
    <location>
        <position position="133"/>
    </location>
    <ligand>
        <name>ATP</name>
        <dbReference type="ChEBI" id="CHEBI:30616"/>
    </ligand>
</feature>
<accession>U6MKE7</accession>
<dbReference type="Proteomes" id="UP000030754">
    <property type="component" value="Unassembled WGS sequence"/>
</dbReference>
<dbReference type="Pfam" id="PF00183">
    <property type="entry name" value="HSP90"/>
    <property type="match status" value="1"/>
</dbReference>